<keyword evidence="3" id="KW-1185">Reference proteome</keyword>
<dbReference type="InterPro" id="IPR011004">
    <property type="entry name" value="Trimer_LpxA-like_sf"/>
</dbReference>
<reference evidence="2 3" key="1">
    <citation type="submission" date="2019-03" db="EMBL/GenBank/DDBJ databases">
        <title>Genomic Encyclopedia of Archaeal and Bacterial Type Strains, Phase II (KMG-II): from individual species to whole genera.</title>
        <authorList>
            <person name="Goeker M."/>
        </authorList>
    </citation>
    <scope>NUCLEOTIDE SEQUENCE [LARGE SCALE GENOMIC DNA]</scope>
    <source>
        <strain evidence="2 3">DSM 19034</strain>
    </source>
</reference>
<keyword evidence="1 2" id="KW-0808">Transferase</keyword>
<name>A0A4V3C2N2_9SPHI</name>
<keyword evidence="1" id="KW-0012">Acyltransferase</keyword>
<dbReference type="GO" id="GO:0008870">
    <property type="term" value="F:galactoside O-acetyltransferase activity"/>
    <property type="evidence" value="ECO:0007669"/>
    <property type="project" value="TreeGrafter"/>
</dbReference>
<protein>
    <recommendedName>
        <fullName evidence="1">Acetyltransferase</fullName>
        <ecNumber evidence="1">2.3.1.-</ecNumber>
    </recommendedName>
</protein>
<dbReference type="RefSeq" id="WP_133559235.1">
    <property type="nucleotide sequence ID" value="NZ_SNWM01000008.1"/>
</dbReference>
<dbReference type="InterPro" id="IPR039369">
    <property type="entry name" value="LacA-like"/>
</dbReference>
<dbReference type="EMBL" id="SNWM01000008">
    <property type="protein sequence ID" value="TDO19019.1"/>
    <property type="molecule type" value="Genomic_DNA"/>
</dbReference>
<comment type="similarity">
    <text evidence="1">Belongs to the transferase hexapeptide repeat family.</text>
</comment>
<dbReference type="Gene3D" id="2.160.10.10">
    <property type="entry name" value="Hexapeptide repeat proteins"/>
    <property type="match status" value="1"/>
</dbReference>
<dbReference type="PANTHER" id="PTHR43017:SF1">
    <property type="entry name" value="ACETYLTRANSFERASE YJL218W-RELATED"/>
    <property type="match status" value="1"/>
</dbReference>
<organism evidence="2 3">
    <name type="scientific">Pedobacter duraquae</name>
    <dbReference type="NCBI Taxonomy" id="425511"/>
    <lineage>
        <taxon>Bacteria</taxon>
        <taxon>Pseudomonadati</taxon>
        <taxon>Bacteroidota</taxon>
        <taxon>Sphingobacteriia</taxon>
        <taxon>Sphingobacteriales</taxon>
        <taxon>Sphingobacteriaceae</taxon>
        <taxon>Pedobacter</taxon>
    </lineage>
</organism>
<dbReference type="AlphaFoldDB" id="A0A4V3C2N2"/>
<dbReference type="SUPFAM" id="SSF51161">
    <property type="entry name" value="Trimeric LpxA-like enzymes"/>
    <property type="match status" value="1"/>
</dbReference>
<evidence type="ECO:0000313" key="3">
    <source>
        <dbReference type="Proteomes" id="UP000295499"/>
    </source>
</evidence>
<accession>A0A4V3C2N2</accession>
<dbReference type="PANTHER" id="PTHR43017">
    <property type="entry name" value="GALACTOSIDE O-ACETYLTRANSFERASE"/>
    <property type="match status" value="1"/>
</dbReference>
<dbReference type="OrthoDB" id="9812571at2"/>
<sequence>MGNNNLGIEFYNLRHTSLPTLPGNVRLLLKFYSLPFVNKLGWLKKTICKKLNIPLSTQMGQGFYCTSGKLNLGENVSFADTFILDYATVTIGKNVSFSYRNMIITSTHNLDDFSEVIAKPVVIGDYVWITTNVTILPGVTIGSNTVIGAGSVVTKDIPSGVFAVGNPCKVVKEIEFRKNG</sequence>
<dbReference type="InterPro" id="IPR001451">
    <property type="entry name" value="Hexapep"/>
</dbReference>
<dbReference type="Pfam" id="PF00132">
    <property type="entry name" value="Hexapep"/>
    <property type="match status" value="1"/>
</dbReference>
<dbReference type="Proteomes" id="UP000295499">
    <property type="component" value="Unassembled WGS sequence"/>
</dbReference>
<evidence type="ECO:0000256" key="1">
    <source>
        <dbReference type="RuleBase" id="RU367021"/>
    </source>
</evidence>
<evidence type="ECO:0000313" key="2">
    <source>
        <dbReference type="EMBL" id="TDO19019.1"/>
    </source>
</evidence>
<gene>
    <name evidence="2" type="ORF">CLV32_4641</name>
</gene>
<dbReference type="EC" id="2.3.1.-" evidence="1"/>
<comment type="caution">
    <text evidence="2">The sequence shown here is derived from an EMBL/GenBank/DDBJ whole genome shotgun (WGS) entry which is preliminary data.</text>
</comment>
<proteinExistence type="inferred from homology"/>